<evidence type="ECO:0000256" key="6">
    <source>
        <dbReference type="ARBA" id="ARBA00037281"/>
    </source>
</evidence>
<dbReference type="PANTHER" id="PTHR43646">
    <property type="entry name" value="GLYCOSYLTRANSFERASE"/>
    <property type="match status" value="1"/>
</dbReference>
<keyword evidence="2" id="KW-1003">Cell membrane</keyword>
<dbReference type="RefSeq" id="WP_311677063.1">
    <property type="nucleotide sequence ID" value="NZ_JAVRER010000017.1"/>
</dbReference>
<comment type="subcellular location">
    <subcellularLocation>
        <location evidence="1">Cell membrane</location>
    </subcellularLocation>
</comment>
<dbReference type="Proteomes" id="UP001183607">
    <property type="component" value="Unassembled WGS sequence"/>
</dbReference>
<proteinExistence type="inferred from homology"/>
<dbReference type="GO" id="GO:0016757">
    <property type="term" value="F:glycosyltransferase activity"/>
    <property type="evidence" value="ECO:0007669"/>
    <property type="project" value="UniProtKB-KW"/>
</dbReference>
<evidence type="ECO:0000313" key="12">
    <source>
        <dbReference type="EMBL" id="MDT0416498.1"/>
    </source>
</evidence>
<gene>
    <name evidence="12" type="ORF">RM574_13475</name>
</gene>
<evidence type="ECO:0000256" key="7">
    <source>
        <dbReference type="ARBA" id="ARBA00037904"/>
    </source>
</evidence>
<evidence type="ECO:0000256" key="9">
    <source>
        <dbReference type="ARBA" id="ARBA00040345"/>
    </source>
</evidence>
<comment type="similarity">
    <text evidence="8">Belongs to the glycosyltransferase 2 family. CrtQ subfamily.</text>
</comment>
<protein>
    <recommendedName>
        <fullName evidence="9">4,4'-diaponeurosporenoate glycosyltransferase</fullName>
    </recommendedName>
</protein>
<evidence type="ECO:0000259" key="11">
    <source>
        <dbReference type="Pfam" id="PF00535"/>
    </source>
</evidence>
<dbReference type="PANTHER" id="PTHR43646:SF2">
    <property type="entry name" value="GLYCOSYLTRANSFERASE 2-LIKE DOMAIN-CONTAINING PROTEIN"/>
    <property type="match status" value="1"/>
</dbReference>
<name>A0ABD5E622_9ACTN</name>
<evidence type="ECO:0000256" key="8">
    <source>
        <dbReference type="ARBA" id="ARBA00038120"/>
    </source>
</evidence>
<evidence type="ECO:0000256" key="4">
    <source>
        <dbReference type="ARBA" id="ARBA00022679"/>
    </source>
</evidence>
<evidence type="ECO:0000256" key="10">
    <source>
        <dbReference type="SAM" id="MobiDB-lite"/>
    </source>
</evidence>
<evidence type="ECO:0000256" key="3">
    <source>
        <dbReference type="ARBA" id="ARBA00022676"/>
    </source>
</evidence>
<dbReference type="GO" id="GO:0005886">
    <property type="term" value="C:plasma membrane"/>
    <property type="evidence" value="ECO:0007669"/>
    <property type="project" value="UniProtKB-SubCell"/>
</dbReference>
<dbReference type="InterPro" id="IPR001173">
    <property type="entry name" value="Glyco_trans_2-like"/>
</dbReference>
<dbReference type="Gene3D" id="3.90.550.10">
    <property type="entry name" value="Spore Coat Polysaccharide Biosynthesis Protein SpsA, Chain A"/>
    <property type="match status" value="1"/>
</dbReference>
<keyword evidence="5" id="KW-0472">Membrane</keyword>
<dbReference type="AlphaFoldDB" id="A0ABD5E622"/>
<comment type="pathway">
    <text evidence="7">Carotenoid biosynthesis; staphyloxanthin biosynthesis; staphyloxanthin from farnesyl diphosphate: step 4/5.</text>
</comment>
<dbReference type="InterPro" id="IPR029044">
    <property type="entry name" value="Nucleotide-diphossugar_trans"/>
</dbReference>
<dbReference type="EMBL" id="JAVRER010000017">
    <property type="protein sequence ID" value="MDT0416498.1"/>
    <property type="molecule type" value="Genomic_DNA"/>
</dbReference>
<feature type="region of interest" description="Disordered" evidence="10">
    <location>
        <begin position="1"/>
        <end position="39"/>
    </location>
</feature>
<comment type="function">
    <text evidence="6">Catalyzes the glycosylation of 4,4'-diaponeurosporenoate, i.e. the esterification of glucose at the C1'' position with the carboxyl group of 4,4'-diaponeurosporenic acid, to form glycosyl-4,4'-diaponeurosporenoate. This is a step in the biosynthesis of staphyloxanthin, an orange pigment present in most staphylococci strains.</text>
</comment>
<feature type="domain" description="Glycosyltransferase 2-like" evidence="11">
    <location>
        <begin position="63"/>
        <end position="196"/>
    </location>
</feature>
<accession>A0ABD5E622</accession>
<reference evidence="13" key="1">
    <citation type="submission" date="2023-07" db="EMBL/GenBank/DDBJ databases">
        <title>30 novel species of actinomycetes from the DSMZ collection.</title>
        <authorList>
            <person name="Nouioui I."/>
        </authorList>
    </citation>
    <scope>NUCLEOTIDE SEQUENCE [LARGE SCALE GENOMIC DNA]</scope>
    <source>
        <strain evidence="13">DSM 41982</strain>
    </source>
</reference>
<dbReference type="SUPFAM" id="SSF53448">
    <property type="entry name" value="Nucleotide-diphospho-sugar transferases"/>
    <property type="match status" value="1"/>
</dbReference>
<comment type="caution">
    <text evidence="12">The sequence shown here is derived from an EMBL/GenBank/DDBJ whole genome shotgun (WGS) entry which is preliminary data.</text>
</comment>
<evidence type="ECO:0000256" key="2">
    <source>
        <dbReference type="ARBA" id="ARBA00022475"/>
    </source>
</evidence>
<evidence type="ECO:0000256" key="1">
    <source>
        <dbReference type="ARBA" id="ARBA00004236"/>
    </source>
</evidence>
<keyword evidence="4 12" id="KW-0808">Transferase</keyword>
<organism evidence="12 13">
    <name type="scientific">Streptomyces evansiae</name>
    <dbReference type="NCBI Taxonomy" id="3075535"/>
    <lineage>
        <taxon>Bacteria</taxon>
        <taxon>Bacillati</taxon>
        <taxon>Actinomycetota</taxon>
        <taxon>Actinomycetes</taxon>
        <taxon>Kitasatosporales</taxon>
        <taxon>Streptomycetaceae</taxon>
        <taxon>Streptomyces</taxon>
    </lineage>
</organism>
<keyword evidence="3 12" id="KW-0328">Glycosyltransferase</keyword>
<evidence type="ECO:0000256" key="5">
    <source>
        <dbReference type="ARBA" id="ARBA00023136"/>
    </source>
</evidence>
<evidence type="ECO:0000313" key="13">
    <source>
        <dbReference type="Proteomes" id="UP001183607"/>
    </source>
</evidence>
<sequence>MSIRPPDGGRPGTPGEYGPFGPPASYGTPVAHGTPVPDGAPVPYGSPALYVPRAAREPAALAVVVPAHDEEALLPHALAALRRAARHPALPVRARVRVVVVADACADATAALAQAAGAHVVQVDARNPGRARAAGAAAALGLFGEPPERVWLASTDADSLVPANWLARQWRWGARGWDAVVGTVRPLGGDPALAGLLHREAVLYRAAGGARHPHVHGANLGVRADAYLGVGGFPPLATGEDRALVHALESGGHRVLRTRRSPVGTSARLHPRASGGYGARLARLALLAAAEETEPVRGAGPV</sequence>
<dbReference type="Pfam" id="PF00535">
    <property type="entry name" value="Glycos_transf_2"/>
    <property type="match status" value="1"/>
</dbReference>